<dbReference type="InterPro" id="IPR029033">
    <property type="entry name" value="His_PPase_superfam"/>
</dbReference>
<dbReference type="CDD" id="cd07067">
    <property type="entry name" value="HP_PGM_like"/>
    <property type="match status" value="1"/>
</dbReference>
<dbReference type="Proteomes" id="UP001299970">
    <property type="component" value="Unassembled WGS sequence"/>
</dbReference>
<dbReference type="InterPro" id="IPR013078">
    <property type="entry name" value="His_Pase_superF_clade-1"/>
</dbReference>
<protein>
    <submittedName>
        <fullName evidence="1">Histidine phosphatase family protein</fullName>
    </submittedName>
</protein>
<organism evidence="1 2">
    <name type="scientific">Pseudonocardia alaniniphila</name>
    <dbReference type="NCBI Taxonomy" id="75291"/>
    <lineage>
        <taxon>Bacteria</taxon>
        <taxon>Bacillati</taxon>
        <taxon>Actinomycetota</taxon>
        <taxon>Actinomycetes</taxon>
        <taxon>Pseudonocardiales</taxon>
        <taxon>Pseudonocardiaceae</taxon>
        <taxon>Pseudonocardia</taxon>
    </lineage>
</organism>
<dbReference type="PANTHER" id="PTHR48100:SF1">
    <property type="entry name" value="HISTIDINE PHOSPHATASE FAMILY PROTEIN-RELATED"/>
    <property type="match status" value="1"/>
</dbReference>
<dbReference type="SUPFAM" id="SSF53254">
    <property type="entry name" value="Phosphoglycerate mutase-like"/>
    <property type="match status" value="1"/>
</dbReference>
<comment type="caution">
    <text evidence="1">The sequence shown here is derived from an EMBL/GenBank/DDBJ whole genome shotgun (WGS) entry which is preliminary data.</text>
</comment>
<dbReference type="PANTHER" id="PTHR48100">
    <property type="entry name" value="BROAD-SPECIFICITY PHOSPHATASE YOR283W-RELATED"/>
    <property type="match status" value="1"/>
</dbReference>
<sequence length="199" mass="21092">MTLLLARHGQTVWHAENRYAGGHSDIDLTPAGVLQAERLASWARKRGVDAVVASPLRRAVETARPSALACETELEIVHDLREVGFGVAEGLTLDELDPDVAARFRADPAAHPFPGAEHPAAAAKRAAETLRALAARGSTVLVVAHNTLLRLGLCTLIGLPVARYRHVFPRLENGAVTEVAVPADRAAPAALLSLNVPVP</sequence>
<name>A0ABS9TPG3_9PSEU</name>
<dbReference type="EMBL" id="JAKXMK010000030">
    <property type="protein sequence ID" value="MCH6170121.1"/>
    <property type="molecule type" value="Genomic_DNA"/>
</dbReference>
<evidence type="ECO:0000313" key="1">
    <source>
        <dbReference type="EMBL" id="MCH6170121.1"/>
    </source>
</evidence>
<keyword evidence="2" id="KW-1185">Reference proteome</keyword>
<accession>A0ABS9TPG3</accession>
<proteinExistence type="predicted"/>
<dbReference type="SMART" id="SM00855">
    <property type="entry name" value="PGAM"/>
    <property type="match status" value="1"/>
</dbReference>
<reference evidence="1 2" key="1">
    <citation type="submission" date="2022-03" db="EMBL/GenBank/DDBJ databases">
        <title>Pseudonocardia alaer sp. nov., a novel actinomycete isolated from reed forest soil.</title>
        <authorList>
            <person name="Wang L."/>
        </authorList>
    </citation>
    <scope>NUCLEOTIDE SEQUENCE [LARGE SCALE GENOMIC DNA]</scope>
    <source>
        <strain evidence="1 2">Y-16303</strain>
    </source>
</reference>
<dbReference type="Gene3D" id="3.40.50.1240">
    <property type="entry name" value="Phosphoglycerate mutase-like"/>
    <property type="match status" value="1"/>
</dbReference>
<dbReference type="RefSeq" id="WP_241040930.1">
    <property type="nucleotide sequence ID" value="NZ_BAAAJF010000049.1"/>
</dbReference>
<dbReference type="InterPro" id="IPR050275">
    <property type="entry name" value="PGM_Phosphatase"/>
</dbReference>
<dbReference type="Pfam" id="PF00300">
    <property type="entry name" value="His_Phos_1"/>
    <property type="match status" value="1"/>
</dbReference>
<gene>
    <name evidence="1" type="ORF">MMF94_30850</name>
</gene>
<evidence type="ECO:0000313" key="2">
    <source>
        <dbReference type="Proteomes" id="UP001299970"/>
    </source>
</evidence>